<dbReference type="GO" id="GO:0005524">
    <property type="term" value="F:ATP binding"/>
    <property type="evidence" value="ECO:0007669"/>
    <property type="project" value="UniProtKB-KW"/>
</dbReference>
<dbReference type="InterPro" id="IPR044742">
    <property type="entry name" value="DEAD/DEAH_RhlB"/>
</dbReference>
<dbReference type="PROSITE" id="PS51192">
    <property type="entry name" value="HELICASE_ATP_BIND_1"/>
    <property type="match status" value="1"/>
</dbReference>
<evidence type="ECO:0000256" key="1">
    <source>
        <dbReference type="ARBA" id="ARBA00022741"/>
    </source>
</evidence>
<name>V6T9L9_GIAIN</name>
<dbReference type="PROSITE" id="PS51194">
    <property type="entry name" value="HELICASE_CTER"/>
    <property type="match status" value="1"/>
</dbReference>
<proteinExistence type="predicted"/>
<keyword evidence="3 7" id="KW-0347">Helicase</keyword>
<dbReference type="InterPro" id="IPR011545">
    <property type="entry name" value="DEAD/DEAH_box_helicase_dom"/>
</dbReference>
<dbReference type="Gene3D" id="3.40.50.300">
    <property type="entry name" value="P-loop containing nucleotide triphosphate hydrolases"/>
    <property type="match status" value="2"/>
</dbReference>
<reference evidence="8" key="1">
    <citation type="submission" date="2012-02" db="EMBL/GenBank/DDBJ databases">
        <title>Genome sequencing of Giardia lamblia Genotypes A2 and B isolates (DH and GS) and comparative analysis with the genomes of Genotypes A1 and E (WB and Pig).</title>
        <authorList>
            <person name="Adam R."/>
            <person name="Dahlstrom E."/>
            <person name="Martens C."/>
            <person name="Bruno D."/>
            <person name="Barbian K."/>
            <person name="Porcella S.F."/>
            <person name="Nash T."/>
        </authorList>
    </citation>
    <scope>NUCLEOTIDE SEQUENCE</scope>
    <source>
        <strain evidence="8">DH</strain>
    </source>
</reference>
<dbReference type="SMART" id="SM00487">
    <property type="entry name" value="DEXDc"/>
    <property type="match status" value="1"/>
</dbReference>
<accession>V6T9L9</accession>
<dbReference type="CDD" id="cd18787">
    <property type="entry name" value="SF2_C_DEAD"/>
    <property type="match status" value="1"/>
</dbReference>
<dbReference type="PANTHER" id="PTHR47959">
    <property type="entry name" value="ATP-DEPENDENT RNA HELICASE RHLE-RELATED"/>
    <property type="match status" value="1"/>
</dbReference>
<keyword evidence="4" id="KW-0067">ATP-binding</keyword>
<evidence type="ECO:0000259" key="6">
    <source>
        <dbReference type="PROSITE" id="PS51194"/>
    </source>
</evidence>
<dbReference type="VEuPathDB" id="GiardiaDB:DHA2_13156"/>
<comment type="caution">
    <text evidence="7">The sequence shown here is derived from an EMBL/GenBank/DDBJ whole genome shotgun (WGS) entry which is preliminary data.</text>
</comment>
<dbReference type="AlphaFoldDB" id="V6T9L9"/>
<dbReference type="InterPro" id="IPR001650">
    <property type="entry name" value="Helicase_C-like"/>
</dbReference>
<dbReference type="SUPFAM" id="SSF52540">
    <property type="entry name" value="P-loop containing nucleoside triphosphate hydrolases"/>
    <property type="match status" value="1"/>
</dbReference>
<dbReference type="GO" id="GO:0003724">
    <property type="term" value="F:RNA helicase activity"/>
    <property type="evidence" value="ECO:0007669"/>
    <property type="project" value="TreeGrafter"/>
</dbReference>
<gene>
    <name evidence="7" type="ORF">DHA2_13156</name>
</gene>
<dbReference type="InterPro" id="IPR050079">
    <property type="entry name" value="DEAD_box_RNA_helicase"/>
</dbReference>
<evidence type="ECO:0000259" key="5">
    <source>
        <dbReference type="PROSITE" id="PS51192"/>
    </source>
</evidence>
<keyword evidence="1" id="KW-0547">Nucleotide-binding</keyword>
<dbReference type="InterPro" id="IPR027417">
    <property type="entry name" value="P-loop_NTPase"/>
</dbReference>
<dbReference type="CDD" id="cd00268">
    <property type="entry name" value="DEADc"/>
    <property type="match status" value="1"/>
</dbReference>
<dbReference type="EMBL" id="AHGT01000098">
    <property type="protein sequence ID" value="ESU35127.1"/>
    <property type="molecule type" value="Genomic_DNA"/>
</dbReference>
<reference evidence="7 8" key="2">
    <citation type="journal article" date="2013" name="Genome Biol. Evol.">
        <title>Genome sequencing of Giardia lamblia genotypes A2 and B isolates (DH and GS) and comparative analysis with the genomes of genotypes A1 and E (WB and Pig).</title>
        <authorList>
            <person name="Adam R.D."/>
            <person name="Dahlstrom E.W."/>
            <person name="Martens C.A."/>
            <person name="Bruno D.P."/>
            <person name="Barbian K.D."/>
            <person name="Ricklefs S.M."/>
            <person name="Hernandez M.M."/>
            <person name="Narla N.P."/>
            <person name="Patel R.B."/>
            <person name="Porcella S.F."/>
            <person name="Nash T.E."/>
        </authorList>
    </citation>
    <scope>NUCLEOTIDE SEQUENCE [LARGE SCALE GENOMIC DNA]</scope>
    <source>
        <strain evidence="7 8">DH</strain>
    </source>
</reference>
<dbReference type="Pfam" id="PF00270">
    <property type="entry name" value="DEAD"/>
    <property type="match status" value="1"/>
</dbReference>
<dbReference type="PANTHER" id="PTHR47959:SF1">
    <property type="entry name" value="ATP-DEPENDENT RNA HELICASE DBPA"/>
    <property type="match status" value="1"/>
</dbReference>
<dbReference type="GO" id="GO:0003676">
    <property type="term" value="F:nucleic acid binding"/>
    <property type="evidence" value="ECO:0007669"/>
    <property type="project" value="InterPro"/>
</dbReference>
<dbReference type="VEuPathDB" id="GiardiaDB:GL50581_2796"/>
<dbReference type="GO" id="GO:0016787">
    <property type="term" value="F:hydrolase activity"/>
    <property type="evidence" value="ECO:0007669"/>
    <property type="project" value="UniProtKB-KW"/>
</dbReference>
<feature type="domain" description="Helicase ATP-binding" evidence="5">
    <location>
        <begin position="45"/>
        <end position="214"/>
    </location>
</feature>
<dbReference type="GO" id="GO:0005829">
    <property type="term" value="C:cytosol"/>
    <property type="evidence" value="ECO:0007669"/>
    <property type="project" value="TreeGrafter"/>
</dbReference>
<dbReference type="VEuPathDB" id="GiardiaDB:GL50803_0013156"/>
<organism evidence="7 8">
    <name type="scientific">Giardia intestinalis</name>
    <name type="common">Giardia lamblia</name>
    <dbReference type="NCBI Taxonomy" id="5741"/>
    <lineage>
        <taxon>Eukaryota</taxon>
        <taxon>Metamonada</taxon>
        <taxon>Diplomonadida</taxon>
        <taxon>Hexamitidae</taxon>
        <taxon>Giardiinae</taxon>
        <taxon>Giardia</taxon>
    </lineage>
</organism>
<dbReference type="SMART" id="SM00490">
    <property type="entry name" value="HELICc"/>
    <property type="match status" value="1"/>
</dbReference>
<evidence type="ECO:0000313" key="7">
    <source>
        <dbReference type="EMBL" id="ESU35127.1"/>
    </source>
</evidence>
<dbReference type="Pfam" id="PF00271">
    <property type="entry name" value="Helicase_C"/>
    <property type="match status" value="1"/>
</dbReference>
<dbReference type="InterPro" id="IPR014001">
    <property type="entry name" value="Helicase_ATP-bd"/>
</dbReference>
<evidence type="ECO:0000256" key="3">
    <source>
        <dbReference type="ARBA" id="ARBA00022806"/>
    </source>
</evidence>
<protein>
    <submittedName>
        <fullName evidence="7">Helicase, C-terminal domain</fullName>
    </submittedName>
</protein>
<dbReference type="Proteomes" id="UP000018320">
    <property type="component" value="Unassembled WGS sequence"/>
</dbReference>
<dbReference type="VEuPathDB" id="GiardiaDB:QR46_3051"/>
<evidence type="ECO:0000256" key="2">
    <source>
        <dbReference type="ARBA" id="ARBA00022801"/>
    </source>
</evidence>
<feature type="domain" description="Helicase C-terminal" evidence="6">
    <location>
        <begin position="303"/>
        <end position="439"/>
    </location>
</feature>
<keyword evidence="2" id="KW-0378">Hydrolase</keyword>
<evidence type="ECO:0000313" key="8">
    <source>
        <dbReference type="Proteomes" id="UP000018320"/>
    </source>
</evidence>
<evidence type="ECO:0000256" key="4">
    <source>
        <dbReference type="ARBA" id="ARBA00022840"/>
    </source>
</evidence>
<sequence length="439" mass="49235">MIVVSNQKIFTMDAFAFEDLASFDLIKAIYKYGFEIPSPVQQYSIPKLIQGQSISVNAQTGSGKTAAFGISLLSLVNPQKSICQAVIISPTKELSNQTLEVINTLGTRSGIRGVCLTSGVMAKEQFEKITKGSAHFVCVTPKRLSGLCAAIQLSKLQLVILDECDKLLEEQSYRGVVSFLRDLAPETIIGCFSATATDIYKRTIKELCPAINHISIVPKHSSVTAIRHVCIRIFNYTDADVERAVSHKQKQDQLKTEDSDDWLEPRIKRRSRRKSYKGLQALDEDKNDMGSSKEEIYAEKVRVLSSLLESVPIVQGVIFCNSKHTVDWLHNALRKQKHPCERIHADLPAFDRETTVANFRAGKTRLLISTDLLARGFDVQQVTFVCNYDFPRDPHSYMHRAGRCGRFGRKGLSVSLLIAENQKCMDDVVQKYKIEVETI</sequence>